<reference evidence="1" key="1">
    <citation type="journal article" date="2025" name="Int. J. Syst. Evol. Microbiol.">
        <title>Inconstantimicrobium mannanitabidum sp. nov., a novel member of the family Clostridiaceae isolated from anoxic soil under the treatment of reductive soil disinfestation.</title>
        <authorList>
            <person name="Ueki A."/>
            <person name="Tonouchi A."/>
            <person name="Honma S."/>
            <person name="Kaku N."/>
            <person name="Ueki K."/>
        </authorList>
    </citation>
    <scope>NUCLEOTIDE SEQUENCE</scope>
    <source>
        <strain evidence="1">TW13</strain>
    </source>
</reference>
<dbReference type="Proteomes" id="UP001058074">
    <property type="component" value="Unassembled WGS sequence"/>
</dbReference>
<comment type="caution">
    <text evidence="1">The sequence shown here is derived from an EMBL/GenBank/DDBJ whole genome shotgun (WGS) entry which is preliminary data.</text>
</comment>
<proteinExistence type="predicted"/>
<evidence type="ECO:0000313" key="1">
    <source>
        <dbReference type="EMBL" id="GKX66359.1"/>
    </source>
</evidence>
<sequence>MKENKILVQNKVSWDFIADEWFGSTSLPTYGPTLPKEDTLNLFNLLDNKKVLDIGCGSGHSLLYTAKRGAKELWGLDLSSKQIENARKFLSENNINANLFESPMEENPGIPENYFDFVYSIYAFGWTTDLKQSIDLVHKYLKKSGVFIFSWDNPLMQCIEAEGNKYTISKSYLDEATIDLTKGNQAMKLKNWKLSSYINELASAGFKIDKLIEETDKDILTQEHDFTLKYYSKHKAKLINTSFIIKAIKL</sequence>
<keyword evidence="2" id="KW-1185">Reference proteome</keyword>
<gene>
    <name evidence="1" type="primary">ubiE</name>
    <name evidence="1" type="ORF">rsdtw13_16170</name>
</gene>
<organism evidence="1 2">
    <name type="scientific">Inconstantimicrobium mannanitabidum</name>
    <dbReference type="NCBI Taxonomy" id="1604901"/>
    <lineage>
        <taxon>Bacteria</taxon>
        <taxon>Bacillati</taxon>
        <taxon>Bacillota</taxon>
        <taxon>Clostridia</taxon>
        <taxon>Eubacteriales</taxon>
        <taxon>Clostridiaceae</taxon>
        <taxon>Inconstantimicrobium</taxon>
    </lineage>
</organism>
<accession>A0ACB5RAY7</accession>
<protein>
    <submittedName>
        <fullName evidence="1">Uncharacterized protein</fullName>
    </submittedName>
</protein>
<dbReference type="EMBL" id="BROD01000001">
    <property type="protein sequence ID" value="GKX66359.1"/>
    <property type="molecule type" value="Genomic_DNA"/>
</dbReference>
<evidence type="ECO:0000313" key="2">
    <source>
        <dbReference type="Proteomes" id="UP001058074"/>
    </source>
</evidence>
<name>A0ACB5RAY7_9CLOT</name>